<name>A0ABS8HXH2_9FIRM</name>
<evidence type="ECO:0000313" key="2">
    <source>
        <dbReference type="Proteomes" id="UP001165492"/>
    </source>
</evidence>
<protein>
    <submittedName>
        <fullName evidence="1">Uncharacterized protein</fullName>
    </submittedName>
</protein>
<evidence type="ECO:0000313" key="1">
    <source>
        <dbReference type="EMBL" id="MCC5467850.1"/>
    </source>
</evidence>
<reference evidence="1" key="1">
    <citation type="submission" date="2021-11" db="EMBL/GenBank/DDBJ databases">
        <title>Description of a new species Pelosinus isolated from the bottom sediments of Lake Baikal.</title>
        <authorList>
            <person name="Zakharyuk A."/>
        </authorList>
    </citation>
    <scope>NUCLEOTIDE SEQUENCE</scope>
    <source>
        <strain evidence="1">Bkl1</strain>
    </source>
</reference>
<sequence>MEELIVEAYEKAESKYFFDITTKLERLLKKRYSLYDPRTLITTGQVRRILERRGLLFQYGLAGT</sequence>
<dbReference type="EMBL" id="JAJHJB010000042">
    <property type="protein sequence ID" value="MCC5467850.1"/>
    <property type="molecule type" value="Genomic_DNA"/>
</dbReference>
<dbReference type="RefSeq" id="WP_229536789.1">
    <property type="nucleotide sequence ID" value="NZ_JAJHJB010000042.1"/>
</dbReference>
<accession>A0ABS8HXH2</accession>
<organism evidence="1 2">
    <name type="scientific">Pelosinus baikalensis</name>
    <dbReference type="NCBI Taxonomy" id="2892015"/>
    <lineage>
        <taxon>Bacteria</taxon>
        <taxon>Bacillati</taxon>
        <taxon>Bacillota</taxon>
        <taxon>Negativicutes</taxon>
        <taxon>Selenomonadales</taxon>
        <taxon>Sporomusaceae</taxon>
        <taxon>Pelosinus</taxon>
    </lineage>
</organism>
<dbReference type="Proteomes" id="UP001165492">
    <property type="component" value="Unassembled WGS sequence"/>
</dbReference>
<proteinExistence type="predicted"/>
<comment type="caution">
    <text evidence="1">The sequence shown here is derived from an EMBL/GenBank/DDBJ whole genome shotgun (WGS) entry which is preliminary data.</text>
</comment>
<keyword evidence="2" id="KW-1185">Reference proteome</keyword>
<gene>
    <name evidence="1" type="ORF">LMF89_21170</name>
</gene>